<proteinExistence type="predicted"/>
<feature type="compositionally biased region" description="Basic and acidic residues" evidence="1">
    <location>
        <begin position="264"/>
        <end position="276"/>
    </location>
</feature>
<gene>
    <name evidence="3" type="ORF">PCOAH_00004070</name>
</gene>
<keyword evidence="2" id="KW-1133">Transmembrane helix</keyword>
<evidence type="ECO:0000256" key="2">
    <source>
        <dbReference type="SAM" id="Phobius"/>
    </source>
</evidence>
<dbReference type="EMBL" id="CP016241">
    <property type="protein sequence ID" value="ANQ06132.1"/>
    <property type="molecule type" value="Genomic_DNA"/>
</dbReference>
<keyword evidence="2" id="KW-0472">Membrane</keyword>
<organism evidence="3 4">
    <name type="scientific">Plasmodium coatneyi</name>
    <dbReference type="NCBI Taxonomy" id="208452"/>
    <lineage>
        <taxon>Eukaryota</taxon>
        <taxon>Sar</taxon>
        <taxon>Alveolata</taxon>
        <taxon>Apicomplexa</taxon>
        <taxon>Aconoidasida</taxon>
        <taxon>Haemosporida</taxon>
        <taxon>Plasmodiidae</taxon>
        <taxon>Plasmodium</taxon>
    </lineage>
</organism>
<protein>
    <submittedName>
        <fullName evidence="3">Uncharacterized protein</fullName>
    </submittedName>
</protein>
<keyword evidence="2" id="KW-0812">Transmembrane</keyword>
<evidence type="ECO:0000313" key="3">
    <source>
        <dbReference type="EMBL" id="ANQ06132.1"/>
    </source>
</evidence>
<dbReference type="AlphaFoldDB" id="A0A1B1DTP6"/>
<sequence length="317" mass="34718">MNNGTSFQSEALDGNDTRVITFVSNSTPLATDIDPFSSEGKTNQLSTTVTSTVVESLLNGVTEVVSDAMNTVISSISGNESLTLHPLSVANEQSVPVTHSGTNISTEGNYLPGGSSQELCLILNIIIFLLPFLSLLIVIPIAAWLYDKTPLGGCYNRVCDFLCVTPDEDEQDNEGENEIDGDIEKGACAGGARRKYSLQLELKKNKRRKKKFRRKQRSYTFPNPTLTKSDIQGVQFTHCGNESGDTLFNPPLYGTYFNELTGVEGEKDDNGNDNKGTRTKGRKDKEDNPFEGIGHVNFAFCSESPESGMQGYEENHF</sequence>
<dbReference type="Proteomes" id="UP000092716">
    <property type="component" value="Chromosome 3"/>
</dbReference>
<evidence type="ECO:0000313" key="4">
    <source>
        <dbReference type="Proteomes" id="UP000092716"/>
    </source>
</evidence>
<dbReference type="RefSeq" id="XP_019912827.1">
    <property type="nucleotide sequence ID" value="XM_020057222.1"/>
</dbReference>
<evidence type="ECO:0000256" key="1">
    <source>
        <dbReference type="SAM" id="MobiDB-lite"/>
    </source>
</evidence>
<dbReference type="VEuPathDB" id="PlasmoDB:PCOAH_00004070"/>
<reference evidence="4" key="1">
    <citation type="submission" date="2016-06" db="EMBL/GenBank/DDBJ databases">
        <title>First high quality genome sequence of Plasmodium coatneyi using continuous long reads from single molecule, real-time sequencing.</title>
        <authorList>
            <person name="Chien J.-T."/>
            <person name="Pakala S.B."/>
            <person name="Geraldo J.A."/>
            <person name="Lapp S.A."/>
            <person name="Barnwell J.W."/>
            <person name="Kissinger J.C."/>
            <person name="Galinski M.R."/>
            <person name="Humphrey J.C."/>
        </authorList>
    </citation>
    <scope>NUCLEOTIDE SEQUENCE [LARGE SCALE GENOMIC DNA]</scope>
    <source>
        <strain evidence="4">Hackeri</strain>
    </source>
</reference>
<feature type="region of interest" description="Disordered" evidence="1">
    <location>
        <begin position="262"/>
        <end position="291"/>
    </location>
</feature>
<dbReference type="GeneID" id="30907127"/>
<dbReference type="OrthoDB" id="387658at2759"/>
<accession>A0A1B1DTP6</accession>
<feature type="transmembrane region" description="Helical" evidence="2">
    <location>
        <begin position="121"/>
        <end position="146"/>
    </location>
</feature>
<keyword evidence="4" id="KW-1185">Reference proteome</keyword>
<name>A0A1B1DTP6_9APIC</name>
<dbReference type="KEGG" id="pcot:PCOAH_00004070"/>